<dbReference type="AlphaFoldDB" id="A0AAV7QS67"/>
<organism evidence="1 2">
    <name type="scientific">Pleurodeles waltl</name>
    <name type="common">Iberian ribbed newt</name>
    <dbReference type="NCBI Taxonomy" id="8319"/>
    <lineage>
        <taxon>Eukaryota</taxon>
        <taxon>Metazoa</taxon>
        <taxon>Chordata</taxon>
        <taxon>Craniata</taxon>
        <taxon>Vertebrata</taxon>
        <taxon>Euteleostomi</taxon>
        <taxon>Amphibia</taxon>
        <taxon>Batrachia</taxon>
        <taxon>Caudata</taxon>
        <taxon>Salamandroidea</taxon>
        <taxon>Salamandridae</taxon>
        <taxon>Pleurodelinae</taxon>
        <taxon>Pleurodeles</taxon>
    </lineage>
</organism>
<name>A0AAV7QS67_PLEWA</name>
<evidence type="ECO:0000313" key="2">
    <source>
        <dbReference type="Proteomes" id="UP001066276"/>
    </source>
</evidence>
<reference evidence="1" key="1">
    <citation type="journal article" date="2022" name="bioRxiv">
        <title>Sequencing and chromosome-scale assembly of the giantPleurodeles waltlgenome.</title>
        <authorList>
            <person name="Brown T."/>
            <person name="Elewa A."/>
            <person name="Iarovenko S."/>
            <person name="Subramanian E."/>
            <person name="Araus A.J."/>
            <person name="Petzold A."/>
            <person name="Susuki M."/>
            <person name="Suzuki K.-i.T."/>
            <person name="Hayashi T."/>
            <person name="Toyoda A."/>
            <person name="Oliveira C."/>
            <person name="Osipova E."/>
            <person name="Leigh N.D."/>
            <person name="Simon A."/>
            <person name="Yun M.H."/>
        </authorList>
    </citation>
    <scope>NUCLEOTIDE SEQUENCE</scope>
    <source>
        <strain evidence="1">20211129_DDA</strain>
        <tissue evidence="1">Liver</tissue>
    </source>
</reference>
<protein>
    <submittedName>
        <fullName evidence="1">Uncharacterized protein</fullName>
    </submittedName>
</protein>
<keyword evidence="2" id="KW-1185">Reference proteome</keyword>
<sequence>MVVLHTRKEEESKEQKWPLNYWLQNRTMQEWATDRSSTNLILPTVRCMYETTRDIPTNRLSKPIQVAILLLKQESSASTHYESGLLRL</sequence>
<accession>A0AAV7QS67</accession>
<gene>
    <name evidence="1" type="ORF">NDU88_008313</name>
</gene>
<dbReference type="EMBL" id="JANPWB010000010">
    <property type="protein sequence ID" value="KAJ1141985.1"/>
    <property type="molecule type" value="Genomic_DNA"/>
</dbReference>
<comment type="caution">
    <text evidence="1">The sequence shown here is derived from an EMBL/GenBank/DDBJ whole genome shotgun (WGS) entry which is preliminary data.</text>
</comment>
<evidence type="ECO:0000313" key="1">
    <source>
        <dbReference type="EMBL" id="KAJ1141985.1"/>
    </source>
</evidence>
<proteinExistence type="predicted"/>
<dbReference type="Proteomes" id="UP001066276">
    <property type="component" value="Chromosome 6"/>
</dbReference>